<sequence length="421" mass="45425">MNLYIGVKEMRESLGVLRDEKSYRRLVSANFISGIGDWFSSVAILSLLLQITGSGLAVSITLAARTIPFMLMGPIGGILADKVNKKLLLIVSDFARIFLSMSLLFVTSKDTLWIAYVVTVSLVVFSAISGPARQSLIPQIVQEKNLPAANAVDQSLNGINMTLGAVLGGFISAMLGTDLAFIINGLTFLISGLIICSMQYSNKETLTNSSQKENTDNLKSSFWMEFRKSILMKVIVVQAFLWPIGGGAINVLISVYGYQVFNSGDRGVGILYGALGVGFLISGFIAPYFKRWMIKVVIFSTMIEGIAHMLVSQSPNVWIGAIFIVIATIAAGIGNASFITLIMTTIPNYLHGRTFALSDTTSNIMMALSMVATGILINYIPVQTVGLIAGALVVCTSFTAIPLLKLNQSFDQYSNQVDSNS</sequence>
<feature type="transmembrane region" description="Helical" evidence="7">
    <location>
        <begin position="292"/>
        <end position="311"/>
    </location>
</feature>
<feature type="transmembrane region" description="Helical" evidence="7">
    <location>
        <begin position="113"/>
        <end position="134"/>
    </location>
</feature>
<feature type="domain" description="Major facilitator superfamily (MFS) profile" evidence="8">
    <location>
        <begin position="22"/>
        <end position="408"/>
    </location>
</feature>
<dbReference type="GO" id="GO:0005886">
    <property type="term" value="C:plasma membrane"/>
    <property type="evidence" value="ECO:0007669"/>
    <property type="project" value="UniProtKB-SubCell"/>
</dbReference>
<dbReference type="AlphaFoldDB" id="A0A9X6UM97"/>
<dbReference type="InterPro" id="IPR011701">
    <property type="entry name" value="MFS"/>
</dbReference>
<accession>A0A9X6UM97</accession>
<feature type="transmembrane region" description="Helical" evidence="7">
    <location>
        <begin position="155"/>
        <end position="175"/>
    </location>
</feature>
<dbReference type="Proteomes" id="UP000219869">
    <property type="component" value="Unassembled WGS sequence"/>
</dbReference>
<organism evidence="9 10">
    <name type="scientific">Bacillus cereus</name>
    <dbReference type="NCBI Taxonomy" id="1396"/>
    <lineage>
        <taxon>Bacteria</taxon>
        <taxon>Bacillati</taxon>
        <taxon>Bacillota</taxon>
        <taxon>Bacilli</taxon>
        <taxon>Bacillales</taxon>
        <taxon>Bacillaceae</taxon>
        <taxon>Bacillus</taxon>
        <taxon>Bacillus cereus group</taxon>
    </lineage>
</organism>
<dbReference type="InterPro" id="IPR020846">
    <property type="entry name" value="MFS_dom"/>
</dbReference>
<gene>
    <name evidence="9" type="ORF">CN475_11960</name>
</gene>
<keyword evidence="6 7" id="KW-0472">Membrane</keyword>
<evidence type="ECO:0000256" key="7">
    <source>
        <dbReference type="SAM" id="Phobius"/>
    </source>
</evidence>
<feature type="transmembrane region" description="Helical" evidence="7">
    <location>
        <begin position="87"/>
        <end position="107"/>
    </location>
</feature>
<dbReference type="Gene3D" id="1.20.1250.20">
    <property type="entry name" value="MFS general substrate transporter like domains"/>
    <property type="match status" value="1"/>
</dbReference>
<feature type="transmembrane region" description="Helical" evidence="7">
    <location>
        <begin position="181"/>
        <end position="200"/>
    </location>
</feature>
<protein>
    <submittedName>
        <fullName evidence="9">MFS transporter</fullName>
    </submittedName>
</protein>
<reference evidence="9 10" key="1">
    <citation type="submission" date="2017-09" db="EMBL/GenBank/DDBJ databases">
        <title>Large-scale bioinformatics analysis of Bacillus genomes uncovers conserved roles of natural products in bacterial physiology.</title>
        <authorList>
            <consortium name="Agbiome Team Llc"/>
            <person name="Bleich R.M."/>
            <person name="Kirk G.J."/>
            <person name="Santa Maria K.C."/>
            <person name="Allen S.E."/>
            <person name="Farag S."/>
            <person name="Shank E.A."/>
            <person name="Bowers A."/>
        </authorList>
    </citation>
    <scope>NUCLEOTIDE SEQUENCE [LARGE SCALE GENOMIC DNA]</scope>
    <source>
        <strain evidence="9 10">AFS006334</strain>
    </source>
</reference>
<feature type="transmembrane region" description="Helical" evidence="7">
    <location>
        <begin position="363"/>
        <end position="380"/>
    </location>
</feature>
<evidence type="ECO:0000259" key="8">
    <source>
        <dbReference type="PROSITE" id="PS50850"/>
    </source>
</evidence>
<dbReference type="GO" id="GO:0022857">
    <property type="term" value="F:transmembrane transporter activity"/>
    <property type="evidence" value="ECO:0007669"/>
    <property type="project" value="InterPro"/>
</dbReference>
<evidence type="ECO:0000313" key="9">
    <source>
        <dbReference type="EMBL" id="PEQ87814.1"/>
    </source>
</evidence>
<evidence type="ECO:0000256" key="5">
    <source>
        <dbReference type="ARBA" id="ARBA00022989"/>
    </source>
</evidence>
<dbReference type="InterPro" id="IPR022324">
    <property type="entry name" value="Bacilysin_exporter_BacE_put"/>
</dbReference>
<keyword evidence="3" id="KW-1003">Cell membrane</keyword>
<dbReference type="SUPFAM" id="SSF103473">
    <property type="entry name" value="MFS general substrate transporter"/>
    <property type="match status" value="1"/>
</dbReference>
<dbReference type="Pfam" id="PF07690">
    <property type="entry name" value="MFS_1"/>
    <property type="match status" value="1"/>
</dbReference>
<evidence type="ECO:0000256" key="4">
    <source>
        <dbReference type="ARBA" id="ARBA00022692"/>
    </source>
</evidence>
<comment type="subcellular location">
    <subcellularLocation>
        <location evidence="1">Cell membrane</location>
        <topology evidence="1">Multi-pass membrane protein</topology>
    </subcellularLocation>
</comment>
<dbReference type="PANTHER" id="PTHR43266:SF10">
    <property type="entry name" value="BACILYSIN EXPORTER BACE-RELATED"/>
    <property type="match status" value="1"/>
</dbReference>
<keyword evidence="5 7" id="KW-1133">Transmembrane helix</keyword>
<evidence type="ECO:0000256" key="2">
    <source>
        <dbReference type="ARBA" id="ARBA00022448"/>
    </source>
</evidence>
<dbReference type="PRINTS" id="PR01988">
    <property type="entry name" value="EXPORTERBACE"/>
</dbReference>
<proteinExistence type="predicted"/>
<name>A0A9X6UM97_BACCE</name>
<feature type="transmembrane region" description="Helical" evidence="7">
    <location>
        <begin position="230"/>
        <end position="256"/>
    </location>
</feature>
<dbReference type="CDD" id="cd06173">
    <property type="entry name" value="MFS_MefA_like"/>
    <property type="match status" value="1"/>
</dbReference>
<comment type="caution">
    <text evidence="9">The sequence shown here is derived from an EMBL/GenBank/DDBJ whole genome shotgun (WGS) entry which is preliminary data.</text>
</comment>
<dbReference type="PROSITE" id="PS50850">
    <property type="entry name" value="MFS"/>
    <property type="match status" value="1"/>
</dbReference>
<keyword evidence="2" id="KW-0813">Transport</keyword>
<feature type="transmembrane region" description="Helical" evidence="7">
    <location>
        <begin position="27"/>
        <end position="49"/>
    </location>
</feature>
<dbReference type="InterPro" id="IPR036259">
    <property type="entry name" value="MFS_trans_sf"/>
</dbReference>
<feature type="transmembrane region" description="Helical" evidence="7">
    <location>
        <begin position="386"/>
        <end position="404"/>
    </location>
</feature>
<dbReference type="PANTHER" id="PTHR43266">
    <property type="entry name" value="MACROLIDE-EFFLUX PROTEIN"/>
    <property type="match status" value="1"/>
</dbReference>
<feature type="transmembrane region" description="Helical" evidence="7">
    <location>
        <begin position="55"/>
        <end position="80"/>
    </location>
</feature>
<evidence type="ECO:0000256" key="1">
    <source>
        <dbReference type="ARBA" id="ARBA00004651"/>
    </source>
</evidence>
<feature type="transmembrane region" description="Helical" evidence="7">
    <location>
        <begin position="268"/>
        <end position="285"/>
    </location>
</feature>
<evidence type="ECO:0000256" key="6">
    <source>
        <dbReference type="ARBA" id="ARBA00023136"/>
    </source>
</evidence>
<feature type="transmembrane region" description="Helical" evidence="7">
    <location>
        <begin position="317"/>
        <end position="342"/>
    </location>
</feature>
<keyword evidence="4 7" id="KW-0812">Transmembrane</keyword>
<dbReference type="EMBL" id="NTXW01000024">
    <property type="protein sequence ID" value="PEQ87814.1"/>
    <property type="molecule type" value="Genomic_DNA"/>
</dbReference>
<evidence type="ECO:0000313" key="10">
    <source>
        <dbReference type="Proteomes" id="UP000219869"/>
    </source>
</evidence>
<evidence type="ECO:0000256" key="3">
    <source>
        <dbReference type="ARBA" id="ARBA00022475"/>
    </source>
</evidence>